<gene>
    <name evidence="1" type="ORF">KIL84_001470</name>
</gene>
<comment type="caution">
    <text evidence="1">The sequence shown here is derived from an EMBL/GenBank/DDBJ whole genome shotgun (WGS) entry which is preliminary data.</text>
</comment>
<dbReference type="SUPFAM" id="SSF56219">
    <property type="entry name" value="DNase I-like"/>
    <property type="match status" value="1"/>
</dbReference>
<organism evidence="1 2">
    <name type="scientific">Mauremys mutica</name>
    <name type="common">yellowpond turtle</name>
    <dbReference type="NCBI Taxonomy" id="74926"/>
    <lineage>
        <taxon>Eukaryota</taxon>
        <taxon>Metazoa</taxon>
        <taxon>Chordata</taxon>
        <taxon>Craniata</taxon>
        <taxon>Vertebrata</taxon>
        <taxon>Euteleostomi</taxon>
        <taxon>Archelosauria</taxon>
        <taxon>Testudinata</taxon>
        <taxon>Testudines</taxon>
        <taxon>Cryptodira</taxon>
        <taxon>Durocryptodira</taxon>
        <taxon>Testudinoidea</taxon>
        <taxon>Geoemydidae</taxon>
        <taxon>Geoemydinae</taxon>
        <taxon>Mauremys</taxon>
    </lineage>
</organism>
<name>A0A9D3X0M0_9SAUR</name>
<dbReference type="AlphaFoldDB" id="A0A9D3X0M0"/>
<dbReference type="Proteomes" id="UP000827986">
    <property type="component" value="Unassembled WGS sequence"/>
</dbReference>
<evidence type="ECO:0000313" key="1">
    <source>
        <dbReference type="EMBL" id="KAH1170485.1"/>
    </source>
</evidence>
<evidence type="ECO:0000313" key="2">
    <source>
        <dbReference type="Proteomes" id="UP000827986"/>
    </source>
</evidence>
<proteinExistence type="predicted"/>
<keyword evidence="2" id="KW-1185">Reference proteome</keyword>
<accession>A0A9D3X0M0</accession>
<feature type="non-terminal residue" evidence="1">
    <location>
        <position position="64"/>
    </location>
</feature>
<dbReference type="Gene3D" id="3.60.10.10">
    <property type="entry name" value="Endonuclease/exonuclease/phosphatase"/>
    <property type="match status" value="1"/>
</dbReference>
<reference evidence="1" key="1">
    <citation type="submission" date="2021-09" db="EMBL/GenBank/DDBJ databases">
        <title>The genome of Mauremys mutica provides insights into the evolution of semi-aquatic lifestyle.</title>
        <authorList>
            <person name="Gong S."/>
            <person name="Gao Y."/>
        </authorList>
    </citation>
    <scope>NUCLEOTIDE SEQUENCE</scope>
    <source>
        <strain evidence="1">MM-2020</strain>
        <tissue evidence="1">Muscle</tissue>
    </source>
</reference>
<dbReference type="InterPro" id="IPR036691">
    <property type="entry name" value="Endo/exonu/phosph_ase_sf"/>
</dbReference>
<sequence>MYSGLILIRLKAVPFNITLVQVYIPTTDYDDEQIEDFYNQLQDIVDKVHKKDILIAQGDWNAKV</sequence>
<evidence type="ECO:0008006" key="3">
    <source>
        <dbReference type="Google" id="ProtNLM"/>
    </source>
</evidence>
<dbReference type="EMBL" id="JAHDVG010000484">
    <property type="protein sequence ID" value="KAH1170485.1"/>
    <property type="molecule type" value="Genomic_DNA"/>
</dbReference>
<protein>
    <recommendedName>
        <fullName evidence="3">Craniofacial development protein 2-like</fullName>
    </recommendedName>
</protein>